<proteinExistence type="predicted"/>
<sequence>MSRRDIERRKNALLVLIQQQRLDLKSCERDWYQGTARYDTLWHTVVGLRRYITIGSGLAAVWSMRHPAFIVRWAKRGFGLWSSWRMIRKALPRR</sequence>
<name>A0A085JK73_9GAMM</name>
<keyword evidence="2" id="KW-1185">Reference proteome</keyword>
<evidence type="ECO:0000313" key="2">
    <source>
        <dbReference type="Proteomes" id="UP000028602"/>
    </source>
</evidence>
<organism evidence="1 2">
    <name type="scientific">Tatumella ptyseos ATCC 33301</name>
    <dbReference type="NCBI Taxonomy" id="1005995"/>
    <lineage>
        <taxon>Bacteria</taxon>
        <taxon>Pseudomonadati</taxon>
        <taxon>Pseudomonadota</taxon>
        <taxon>Gammaproteobacteria</taxon>
        <taxon>Enterobacterales</taxon>
        <taxon>Erwiniaceae</taxon>
        <taxon>Tatumella</taxon>
    </lineage>
</organism>
<evidence type="ECO:0000313" key="1">
    <source>
        <dbReference type="EMBL" id="KFD20869.1"/>
    </source>
</evidence>
<dbReference type="EMBL" id="JMPR01000019">
    <property type="protein sequence ID" value="KFD20869.1"/>
    <property type="molecule type" value="Genomic_DNA"/>
</dbReference>
<accession>A0A085JK73</accession>
<protein>
    <submittedName>
        <fullName evidence="1">Inner membrane protein</fullName>
    </submittedName>
</protein>
<dbReference type="InterPro" id="IPR025612">
    <property type="entry name" value="YqjK"/>
</dbReference>
<dbReference type="Proteomes" id="UP000028602">
    <property type="component" value="Unassembled WGS sequence"/>
</dbReference>
<gene>
    <name evidence="1" type="primary">yqjK</name>
    <name evidence="1" type="ORF">GTPT_1062</name>
</gene>
<comment type="caution">
    <text evidence="1">The sequence shown here is derived from an EMBL/GenBank/DDBJ whole genome shotgun (WGS) entry which is preliminary data.</text>
</comment>
<dbReference type="Pfam" id="PF13997">
    <property type="entry name" value="YqjK"/>
    <property type="match status" value="1"/>
</dbReference>
<dbReference type="OrthoDB" id="6504948at2"/>
<dbReference type="AlphaFoldDB" id="A0A085JK73"/>
<dbReference type="eggNOG" id="ENOG5032ZVT">
    <property type="taxonomic scope" value="Bacteria"/>
</dbReference>
<reference evidence="1 2" key="1">
    <citation type="submission" date="2014-05" db="EMBL/GenBank/DDBJ databases">
        <title>ATOL: Assembling a taxonomically balanced genome-scale reconstruction of the evolutionary history of the Enterobacteriaceae.</title>
        <authorList>
            <person name="Plunkett G.III."/>
            <person name="Neeno-Eckwall E.C."/>
            <person name="Glasner J.D."/>
            <person name="Perna N.T."/>
        </authorList>
    </citation>
    <scope>NUCLEOTIDE SEQUENCE [LARGE SCALE GENOMIC DNA]</scope>
    <source>
        <strain evidence="1 2">ATCC 33301</strain>
    </source>
</reference>
<dbReference type="RefSeq" id="WP_025901120.1">
    <property type="nucleotide sequence ID" value="NZ_ATMJ01000083.1"/>
</dbReference>